<dbReference type="HAMAP" id="MF_00188">
    <property type="entry name" value="Pept_M48_protease_HtpX"/>
    <property type="match status" value="1"/>
</dbReference>
<evidence type="ECO:0000259" key="12">
    <source>
        <dbReference type="Pfam" id="PF01435"/>
    </source>
</evidence>
<keyword evidence="6 11" id="KW-0378">Hydrolase</keyword>
<evidence type="ECO:0000256" key="1">
    <source>
        <dbReference type="ARBA" id="ARBA00009779"/>
    </source>
</evidence>
<feature type="transmembrane region" description="Helical" evidence="11">
    <location>
        <begin position="31"/>
        <end position="48"/>
    </location>
</feature>
<sequence length="290" mass="32151">MFLENVKTVILLAILTGLLYGICYLLHIPPVIAIILALIPNLIAYLYCDKFVLWGYNARIIDEHELPQLHRMVEKIAIKAGIPKPRIAIIETPTPNAFATGRDPKNAVVAVTTGILNLLSPEELEGVIAHEIGHILHRDILISSLVATLAGAIMYIADWLHLSLLFGFEREEEENPLSLVATLAFLVLAPIAATIIQLAISRQREFYADEEGGKLSNPIYLANALAKLENGVSVYPMERGSPSTAHMFIVNPFKGEVIAKLFSTHPPTEERIKRLLELARRMGIHTAIKY</sequence>
<evidence type="ECO:0000256" key="5">
    <source>
        <dbReference type="ARBA" id="ARBA00022723"/>
    </source>
</evidence>
<dbReference type="InterPro" id="IPR022919">
    <property type="entry name" value="Pept_M48_protease_HtpX"/>
</dbReference>
<dbReference type="EC" id="3.4.24.-" evidence="11"/>
<dbReference type="InterPro" id="IPR050083">
    <property type="entry name" value="HtpX_protease"/>
</dbReference>
<keyword evidence="5 11" id="KW-0479">Metal-binding</keyword>
<dbReference type="GO" id="GO:0005886">
    <property type="term" value="C:plasma membrane"/>
    <property type="evidence" value="ECO:0007669"/>
    <property type="project" value="UniProtKB-SubCell"/>
</dbReference>
<dbReference type="Proteomes" id="UP000003706">
    <property type="component" value="Unassembled WGS sequence"/>
</dbReference>
<keyword evidence="14" id="KW-1185">Reference proteome</keyword>
<feature type="binding site" evidence="11">
    <location>
        <position position="134"/>
    </location>
    <ligand>
        <name>Zn(2+)</name>
        <dbReference type="ChEBI" id="CHEBI:29105"/>
        <note>catalytic</note>
    </ligand>
</feature>
<keyword evidence="9 11" id="KW-0482">Metalloprotease</keyword>
<dbReference type="STRING" id="647171.MetfoDRAFT_1940"/>
<dbReference type="OrthoDB" id="28389at2157"/>
<dbReference type="EMBL" id="AGJL01000086">
    <property type="protein sequence ID" value="EHP83622.1"/>
    <property type="molecule type" value="Genomic_DNA"/>
</dbReference>
<evidence type="ECO:0000256" key="4">
    <source>
        <dbReference type="ARBA" id="ARBA00022692"/>
    </source>
</evidence>
<dbReference type="AlphaFoldDB" id="H1L1L6"/>
<evidence type="ECO:0000313" key="13">
    <source>
        <dbReference type="EMBL" id="EHP83622.1"/>
    </source>
</evidence>
<dbReference type="GO" id="GO:0004222">
    <property type="term" value="F:metalloendopeptidase activity"/>
    <property type="evidence" value="ECO:0007669"/>
    <property type="project" value="UniProtKB-UniRule"/>
</dbReference>
<feature type="binding site" evidence="11">
    <location>
        <position position="205"/>
    </location>
    <ligand>
        <name>Zn(2+)</name>
        <dbReference type="ChEBI" id="CHEBI:29105"/>
        <note>catalytic</note>
    </ligand>
</feature>
<evidence type="ECO:0000256" key="7">
    <source>
        <dbReference type="ARBA" id="ARBA00022833"/>
    </source>
</evidence>
<feature type="binding site" evidence="11">
    <location>
        <position position="130"/>
    </location>
    <ligand>
        <name>Zn(2+)</name>
        <dbReference type="ChEBI" id="CHEBI:29105"/>
        <note>catalytic</note>
    </ligand>
</feature>
<comment type="cofactor">
    <cofactor evidence="11">
        <name>Zn(2+)</name>
        <dbReference type="ChEBI" id="CHEBI:29105"/>
    </cofactor>
    <text evidence="11">Binds 1 zinc ion per subunit.</text>
</comment>
<dbReference type="PATRIC" id="fig|647171.4.peg.1866"/>
<dbReference type="RefSeq" id="WP_007045359.1">
    <property type="nucleotide sequence ID" value="NZ_AGJL01000086.1"/>
</dbReference>
<feature type="active site" evidence="11">
    <location>
        <position position="131"/>
    </location>
</feature>
<proteinExistence type="inferred from homology"/>
<dbReference type="GO" id="GO:0008270">
    <property type="term" value="F:zinc ion binding"/>
    <property type="evidence" value="ECO:0007669"/>
    <property type="project" value="UniProtKB-UniRule"/>
</dbReference>
<organism evidence="13 14">
    <name type="scientific">Methanotorris formicicus Mc-S-70</name>
    <dbReference type="NCBI Taxonomy" id="647171"/>
    <lineage>
        <taxon>Archaea</taxon>
        <taxon>Methanobacteriati</taxon>
        <taxon>Methanobacteriota</taxon>
        <taxon>Methanomada group</taxon>
        <taxon>Methanococci</taxon>
        <taxon>Methanococcales</taxon>
        <taxon>Methanocaldococcaceae</taxon>
        <taxon>Methanotorris</taxon>
    </lineage>
</organism>
<protein>
    <recommendedName>
        <fullName evidence="11">Protease HtpX homolog</fullName>
        <ecNumber evidence="11">3.4.24.-</ecNumber>
    </recommendedName>
</protein>
<name>H1L1L6_9EURY</name>
<comment type="caution">
    <text evidence="13">The sequence shown here is derived from an EMBL/GenBank/DDBJ whole genome shotgun (WGS) entry which is preliminary data.</text>
</comment>
<evidence type="ECO:0000256" key="3">
    <source>
        <dbReference type="ARBA" id="ARBA00022670"/>
    </source>
</evidence>
<accession>H1L1L6</accession>
<reference evidence="13 14" key="1">
    <citation type="submission" date="2011-09" db="EMBL/GenBank/DDBJ databases">
        <title>The draft genome of Methanotorris formicicus Mc-S-70.</title>
        <authorList>
            <consortium name="US DOE Joint Genome Institute (JGI-PGF)"/>
            <person name="Lucas S."/>
            <person name="Han J."/>
            <person name="Lapidus A."/>
            <person name="Cheng J.-F."/>
            <person name="Goodwin L."/>
            <person name="Pitluck S."/>
            <person name="Peters L."/>
            <person name="Land M.L."/>
            <person name="Hauser L."/>
            <person name="Sieprawska-Lupa M."/>
            <person name="Takai K."/>
            <person name="Miyazaki J."/>
            <person name="Whitman W."/>
            <person name="Woyke T.J."/>
        </authorList>
    </citation>
    <scope>NUCLEOTIDE SEQUENCE [LARGE SCALE GENOMIC DNA]</scope>
    <source>
        <strain evidence="13 14">Mc-S-70</strain>
    </source>
</reference>
<keyword evidence="7 11" id="KW-0862">Zinc</keyword>
<dbReference type="Pfam" id="PF01435">
    <property type="entry name" value="Peptidase_M48"/>
    <property type="match status" value="1"/>
</dbReference>
<keyword evidence="3 11" id="KW-0645">Protease</keyword>
<evidence type="ECO:0000256" key="2">
    <source>
        <dbReference type="ARBA" id="ARBA00022475"/>
    </source>
</evidence>
<dbReference type="PANTHER" id="PTHR43221">
    <property type="entry name" value="PROTEASE HTPX"/>
    <property type="match status" value="1"/>
</dbReference>
<dbReference type="InterPro" id="IPR001915">
    <property type="entry name" value="Peptidase_M48"/>
</dbReference>
<keyword evidence="2 11" id="KW-1003">Cell membrane</keyword>
<evidence type="ECO:0000256" key="10">
    <source>
        <dbReference type="ARBA" id="ARBA00023136"/>
    </source>
</evidence>
<evidence type="ECO:0000256" key="9">
    <source>
        <dbReference type="ARBA" id="ARBA00023049"/>
    </source>
</evidence>
<feature type="domain" description="Peptidase M48" evidence="12">
    <location>
        <begin position="66"/>
        <end position="278"/>
    </location>
</feature>
<feature type="transmembrane region" description="Helical" evidence="11">
    <location>
        <begin position="177"/>
        <end position="200"/>
    </location>
</feature>
<comment type="similarity">
    <text evidence="1 11">Belongs to the peptidase M48B family.</text>
</comment>
<gene>
    <name evidence="11" type="primary">htpX</name>
    <name evidence="13" type="ORF">MetfoDRAFT_1940</name>
</gene>
<dbReference type="Gene3D" id="3.30.2010.10">
    <property type="entry name" value="Metalloproteases ('zincins'), catalytic domain"/>
    <property type="match status" value="1"/>
</dbReference>
<comment type="subcellular location">
    <subcellularLocation>
        <location evidence="11">Cell membrane</location>
        <topology evidence="11">Multi-pass membrane protein</topology>
    </subcellularLocation>
</comment>
<evidence type="ECO:0000256" key="11">
    <source>
        <dbReference type="HAMAP-Rule" id="MF_00188"/>
    </source>
</evidence>
<evidence type="ECO:0000256" key="6">
    <source>
        <dbReference type="ARBA" id="ARBA00022801"/>
    </source>
</evidence>
<feature type="transmembrane region" description="Helical" evidence="11">
    <location>
        <begin position="140"/>
        <end position="157"/>
    </location>
</feature>
<evidence type="ECO:0000256" key="8">
    <source>
        <dbReference type="ARBA" id="ARBA00022989"/>
    </source>
</evidence>
<dbReference type="CDD" id="cd07336">
    <property type="entry name" value="M48B_HtpX_like"/>
    <property type="match status" value="1"/>
</dbReference>
<keyword evidence="8 11" id="KW-1133">Transmembrane helix</keyword>
<dbReference type="GO" id="GO:0006508">
    <property type="term" value="P:proteolysis"/>
    <property type="evidence" value="ECO:0007669"/>
    <property type="project" value="UniProtKB-KW"/>
</dbReference>
<keyword evidence="10 11" id="KW-0472">Membrane</keyword>
<evidence type="ECO:0000313" key="14">
    <source>
        <dbReference type="Proteomes" id="UP000003706"/>
    </source>
</evidence>
<dbReference type="PANTHER" id="PTHR43221:SF2">
    <property type="entry name" value="PROTEASE HTPX HOMOLOG"/>
    <property type="match status" value="1"/>
</dbReference>
<keyword evidence="4 11" id="KW-0812">Transmembrane</keyword>